<protein>
    <submittedName>
        <fullName evidence="1">Uncharacterized protein</fullName>
    </submittedName>
</protein>
<comment type="caution">
    <text evidence="1">The sequence shown here is derived from an EMBL/GenBank/DDBJ whole genome shotgun (WGS) entry which is preliminary data.</text>
</comment>
<gene>
    <name evidence="1" type="ORF">AKO1_002680</name>
</gene>
<dbReference type="AlphaFoldDB" id="A0AAW2ZMF8"/>
<name>A0AAW2ZMF8_9EUKA</name>
<organism evidence="1 2">
    <name type="scientific">Acrasis kona</name>
    <dbReference type="NCBI Taxonomy" id="1008807"/>
    <lineage>
        <taxon>Eukaryota</taxon>
        <taxon>Discoba</taxon>
        <taxon>Heterolobosea</taxon>
        <taxon>Tetramitia</taxon>
        <taxon>Eutetramitia</taxon>
        <taxon>Acrasidae</taxon>
        <taxon>Acrasis</taxon>
    </lineage>
</organism>
<sequence>MKEYFVLAFRSNDEMLWLKIDLSDQTFVICETIPPIDENGDYVETFEKNYISGSVQVENANNELVVLRLNEDEGSQKNIHENLLVQIQILKTGRTKKATLCNFTDAKTELNFWEMGCIPQKIGLKFDLFWKLCDFPGDYYSLNENFPKDTFTSQQSVGGVKVSNNKSISKSIIKTESTGDKSAVGALYSPSIKVPENASVANEIVKLK</sequence>
<evidence type="ECO:0000313" key="1">
    <source>
        <dbReference type="EMBL" id="KAL0491043.1"/>
    </source>
</evidence>
<evidence type="ECO:0000313" key="2">
    <source>
        <dbReference type="Proteomes" id="UP001431209"/>
    </source>
</evidence>
<accession>A0AAW2ZMF8</accession>
<dbReference type="Proteomes" id="UP001431209">
    <property type="component" value="Unassembled WGS sequence"/>
</dbReference>
<proteinExistence type="predicted"/>
<keyword evidence="2" id="KW-1185">Reference proteome</keyword>
<dbReference type="EMBL" id="JAOPGA020001747">
    <property type="protein sequence ID" value="KAL0491043.1"/>
    <property type="molecule type" value="Genomic_DNA"/>
</dbReference>
<reference evidence="1 2" key="1">
    <citation type="submission" date="2024-03" db="EMBL/GenBank/DDBJ databases">
        <title>The Acrasis kona genome and developmental transcriptomes reveal deep origins of eukaryotic multicellular pathways.</title>
        <authorList>
            <person name="Sheikh S."/>
            <person name="Fu C.-J."/>
            <person name="Brown M.W."/>
            <person name="Baldauf S.L."/>
        </authorList>
    </citation>
    <scope>NUCLEOTIDE SEQUENCE [LARGE SCALE GENOMIC DNA]</scope>
    <source>
        <strain evidence="1 2">ATCC MYA-3509</strain>
    </source>
</reference>